<dbReference type="Proteomes" id="UP000314294">
    <property type="component" value="Unassembled WGS sequence"/>
</dbReference>
<name>A0A4Z2EIV2_9TELE</name>
<protein>
    <submittedName>
        <fullName evidence="2">Uncharacterized protein</fullName>
    </submittedName>
</protein>
<feature type="compositionally biased region" description="Basic and acidic residues" evidence="1">
    <location>
        <begin position="8"/>
        <end position="19"/>
    </location>
</feature>
<dbReference type="EMBL" id="SRLO01006972">
    <property type="protein sequence ID" value="TNN28364.1"/>
    <property type="molecule type" value="Genomic_DNA"/>
</dbReference>
<organism evidence="2 3">
    <name type="scientific">Liparis tanakae</name>
    <name type="common">Tanaka's snailfish</name>
    <dbReference type="NCBI Taxonomy" id="230148"/>
    <lineage>
        <taxon>Eukaryota</taxon>
        <taxon>Metazoa</taxon>
        <taxon>Chordata</taxon>
        <taxon>Craniata</taxon>
        <taxon>Vertebrata</taxon>
        <taxon>Euteleostomi</taxon>
        <taxon>Actinopterygii</taxon>
        <taxon>Neopterygii</taxon>
        <taxon>Teleostei</taxon>
        <taxon>Neoteleostei</taxon>
        <taxon>Acanthomorphata</taxon>
        <taxon>Eupercaria</taxon>
        <taxon>Perciformes</taxon>
        <taxon>Cottioidei</taxon>
        <taxon>Cottales</taxon>
        <taxon>Liparidae</taxon>
        <taxon>Liparis</taxon>
    </lineage>
</organism>
<feature type="compositionally biased region" description="Gly residues" evidence="1">
    <location>
        <begin position="139"/>
        <end position="155"/>
    </location>
</feature>
<feature type="compositionally biased region" description="Basic and acidic residues" evidence="1">
    <location>
        <begin position="125"/>
        <end position="138"/>
    </location>
</feature>
<proteinExistence type="predicted"/>
<sequence>MEGEGEREEEKGGRERETQDSVAGGQDEPPPPAPIRELPDGILTALWMPLAPVQVNDSAVVLGRVPKTGANVSRWPPSRSARFDPGLFPLCGRFSSGGWRRPVAGAALATCRPSACWEYRPRPRKGEEWRSGGVEEWRSGGGVEEWRSGGGGGGQEAERSVGSLSELRLSSLS</sequence>
<gene>
    <name evidence="2" type="ORF">EYF80_061488</name>
</gene>
<evidence type="ECO:0000313" key="3">
    <source>
        <dbReference type="Proteomes" id="UP000314294"/>
    </source>
</evidence>
<feature type="region of interest" description="Disordered" evidence="1">
    <location>
        <begin position="1"/>
        <end position="38"/>
    </location>
</feature>
<feature type="compositionally biased region" description="Low complexity" evidence="1">
    <location>
        <begin position="160"/>
        <end position="173"/>
    </location>
</feature>
<reference evidence="2 3" key="1">
    <citation type="submission" date="2019-03" db="EMBL/GenBank/DDBJ databases">
        <title>First draft genome of Liparis tanakae, snailfish: a comprehensive survey of snailfish specific genes.</title>
        <authorList>
            <person name="Kim W."/>
            <person name="Song I."/>
            <person name="Jeong J.-H."/>
            <person name="Kim D."/>
            <person name="Kim S."/>
            <person name="Ryu S."/>
            <person name="Song J.Y."/>
            <person name="Lee S.K."/>
        </authorList>
    </citation>
    <scope>NUCLEOTIDE SEQUENCE [LARGE SCALE GENOMIC DNA]</scope>
    <source>
        <tissue evidence="2">Muscle</tissue>
    </source>
</reference>
<evidence type="ECO:0000313" key="2">
    <source>
        <dbReference type="EMBL" id="TNN28364.1"/>
    </source>
</evidence>
<comment type="caution">
    <text evidence="2">The sequence shown here is derived from an EMBL/GenBank/DDBJ whole genome shotgun (WGS) entry which is preliminary data.</text>
</comment>
<feature type="region of interest" description="Disordered" evidence="1">
    <location>
        <begin position="125"/>
        <end position="173"/>
    </location>
</feature>
<keyword evidence="3" id="KW-1185">Reference proteome</keyword>
<dbReference type="AlphaFoldDB" id="A0A4Z2EIV2"/>
<evidence type="ECO:0000256" key="1">
    <source>
        <dbReference type="SAM" id="MobiDB-lite"/>
    </source>
</evidence>
<accession>A0A4Z2EIV2</accession>